<protein>
    <submittedName>
        <fullName evidence="2">Uncharacterized protein</fullName>
    </submittedName>
</protein>
<dbReference type="EMBL" id="MTKT01002214">
    <property type="protein sequence ID" value="OWM81892.1"/>
    <property type="molecule type" value="Genomic_DNA"/>
</dbReference>
<evidence type="ECO:0000256" key="1">
    <source>
        <dbReference type="SAM" id="MobiDB-lite"/>
    </source>
</evidence>
<evidence type="ECO:0000313" key="2">
    <source>
        <dbReference type="EMBL" id="OWM81892.1"/>
    </source>
</evidence>
<feature type="region of interest" description="Disordered" evidence="1">
    <location>
        <begin position="1"/>
        <end position="20"/>
    </location>
</feature>
<evidence type="ECO:0000313" key="3">
    <source>
        <dbReference type="Proteomes" id="UP000197138"/>
    </source>
</evidence>
<proteinExistence type="predicted"/>
<accession>A0A218XC08</accession>
<comment type="caution">
    <text evidence="2">The sequence shown here is derived from an EMBL/GenBank/DDBJ whole genome shotgun (WGS) entry which is preliminary data.</text>
</comment>
<name>A0A218XC08_PUNGR</name>
<organism evidence="2 3">
    <name type="scientific">Punica granatum</name>
    <name type="common">Pomegranate</name>
    <dbReference type="NCBI Taxonomy" id="22663"/>
    <lineage>
        <taxon>Eukaryota</taxon>
        <taxon>Viridiplantae</taxon>
        <taxon>Streptophyta</taxon>
        <taxon>Embryophyta</taxon>
        <taxon>Tracheophyta</taxon>
        <taxon>Spermatophyta</taxon>
        <taxon>Magnoliopsida</taxon>
        <taxon>eudicotyledons</taxon>
        <taxon>Gunneridae</taxon>
        <taxon>Pentapetalae</taxon>
        <taxon>rosids</taxon>
        <taxon>malvids</taxon>
        <taxon>Myrtales</taxon>
        <taxon>Lythraceae</taxon>
        <taxon>Punica</taxon>
    </lineage>
</organism>
<dbReference type="AlphaFoldDB" id="A0A218XC08"/>
<sequence>MATQTCGADGVGSPAVATSLPSSSPFGGVVYLDGGVLPLPRGGRSSSPQWSVRFLMEQCCYWMSFG</sequence>
<dbReference type="Proteomes" id="UP000197138">
    <property type="component" value="Unassembled WGS sequence"/>
</dbReference>
<reference evidence="3" key="1">
    <citation type="journal article" date="2017" name="Plant J.">
        <title>The pomegranate (Punica granatum L.) genome and the genomics of punicalagin biosynthesis.</title>
        <authorList>
            <person name="Qin G."/>
            <person name="Xu C."/>
            <person name="Ming R."/>
            <person name="Tang H."/>
            <person name="Guyot R."/>
            <person name="Kramer E.M."/>
            <person name="Hu Y."/>
            <person name="Yi X."/>
            <person name="Qi Y."/>
            <person name="Xu X."/>
            <person name="Gao Z."/>
            <person name="Pan H."/>
            <person name="Jian J."/>
            <person name="Tian Y."/>
            <person name="Yue Z."/>
            <person name="Xu Y."/>
        </authorList>
    </citation>
    <scope>NUCLEOTIDE SEQUENCE [LARGE SCALE GENOMIC DNA]</scope>
    <source>
        <strain evidence="3">cv. Dabenzi</strain>
    </source>
</reference>
<gene>
    <name evidence="2" type="ORF">CDL15_Pgr007930</name>
</gene>